<keyword evidence="2" id="KW-0934">Plastid</keyword>
<dbReference type="GO" id="GO:0005739">
    <property type="term" value="C:mitochondrion"/>
    <property type="evidence" value="ECO:0007669"/>
    <property type="project" value="TreeGrafter"/>
</dbReference>
<keyword evidence="2" id="KW-0132">Cell division</keyword>
<dbReference type="GO" id="GO:0016887">
    <property type="term" value="F:ATP hydrolysis activity"/>
    <property type="evidence" value="ECO:0007669"/>
    <property type="project" value="InterPro"/>
</dbReference>
<keyword evidence="2" id="KW-0150">Chloroplast</keyword>
<dbReference type="PANTHER" id="PTHR23076:SF97">
    <property type="entry name" value="ATP-DEPENDENT ZINC METALLOPROTEASE YME1L1"/>
    <property type="match status" value="1"/>
</dbReference>
<reference evidence="2" key="1">
    <citation type="journal article" date="2017" name="Sci. Rep.">
        <title>Divergent copies of the large inverted repeat in the chloroplast genomes of ulvophycean green algae.</title>
        <authorList>
            <person name="Turmel M."/>
            <person name="Otis C."/>
            <person name="Lemieux C."/>
        </authorList>
    </citation>
    <scope>NUCLEOTIDE SEQUENCE</scope>
</reference>
<dbReference type="GO" id="GO:0005524">
    <property type="term" value="F:ATP binding"/>
    <property type="evidence" value="ECO:0007669"/>
    <property type="project" value="InterPro"/>
</dbReference>
<keyword evidence="2" id="KW-0131">Cell cycle</keyword>
<dbReference type="Gene3D" id="1.10.8.60">
    <property type="match status" value="1"/>
</dbReference>
<dbReference type="EMBL" id="KY407657">
    <property type="protein sequence ID" value="ARK14475.1"/>
    <property type="molecule type" value="Genomic_DNA"/>
</dbReference>
<evidence type="ECO:0000259" key="1">
    <source>
        <dbReference type="SMART" id="SM00382"/>
    </source>
</evidence>
<dbReference type="Pfam" id="PF00004">
    <property type="entry name" value="AAA"/>
    <property type="match status" value="2"/>
</dbReference>
<geneLocation type="chloroplast" evidence="2"/>
<dbReference type="SMART" id="SM00382">
    <property type="entry name" value="AAA"/>
    <property type="match status" value="1"/>
</dbReference>
<protein>
    <submittedName>
        <fullName evidence="2">Cell division protein</fullName>
    </submittedName>
</protein>
<organism evidence="2">
    <name type="scientific">Sykidion marinum</name>
    <name type="common">Green alga</name>
    <name type="synonym">Pseudoneochloris marina</name>
    <dbReference type="NCBI Taxonomy" id="44573"/>
    <lineage>
        <taxon>Eukaryota</taxon>
        <taxon>Viridiplantae</taxon>
        <taxon>Chlorophyta</taxon>
        <taxon>core chlorophytes</taxon>
        <taxon>Ulvophyceae</taxon>
        <taxon>Sykidiales</taxon>
        <taxon>Sykidiacaeae</taxon>
        <taxon>Sykidion</taxon>
    </lineage>
</organism>
<feature type="domain" description="AAA+ ATPase" evidence="1">
    <location>
        <begin position="1151"/>
        <end position="1384"/>
    </location>
</feature>
<dbReference type="GO" id="GO:0004176">
    <property type="term" value="F:ATP-dependent peptidase activity"/>
    <property type="evidence" value="ECO:0007669"/>
    <property type="project" value="TreeGrafter"/>
</dbReference>
<dbReference type="GO" id="GO:0006508">
    <property type="term" value="P:proteolysis"/>
    <property type="evidence" value="ECO:0007669"/>
    <property type="project" value="TreeGrafter"/>
</dbReference>
<dbReference type="GeneID" id="32884224"/>
<dbReference type="InterPro" id="IPR003593">
    <property type="entry name" value="AAA+_ATPase"/>
</dbReference>
<evidence type="ECO:0000313" key="2">
    <source>
        <dbReference type="EMBL" id="ARK14475.1"/>
    </source>
</evidence>
<dbReference type="GO" id="GO:0051301">
    <property type="term" value="P:cell division"/>
    <property type="evidence" value="ECO:0007669"/>
    <property type="project" value="UniProtKB-KW"/>
</dbReference>
<accession>A0A1W6EGF9</accession>
<dbReference type="InterPro" id="IPR003960">
    <property type="entry name" value="ATPase_AAA_CS"/>
</dbReference>
<dbReference type="SUPFAM" id="SSF52540">
    <property type="entry name" value="P-loop containing nucleoside triphosphate hydrolases"/>
    <property type="match status" value="1"/>
</dbReference>
<dbReference type="PROSITE" id="PS00674">
    <property type="entry name" value="AAA"/>
    <property type="match status" value="1"/>
</dbReference>
<name>A0A1W6EGF9_SYKMA</name>
<sequence length="2079" mass="243030">MINMIYNSLFFQTQLFNQNTTSVKLPNGFNQNRPFLQLISKQSKNRSRLISLKATSFQIDRPTLKLLKKKQPTFKIVLAKGMKESILNQNISLPNEQNLFLSKKNQQPWQKNISTIYYLLIAYKKTLRHKVNQYLESSNNTQLFLAMTPFLVYFFQMSFDKYDWRQFNNYFLQKSLPGAMNPTKKITWETFDYTEYFQQLKSQKIQSIQCFDESIFISLKPNQFFLENSVKQKLLKSTTKEILKKDDFFVGTYQINKQSQSALTSSTDQTQQRKQKDFYQWSVLTGRYFNNFVEPVYFYPESQMKVFEKTQHWQSFFDQLDEIPNFLNMVYPINDINKTLPNEVNQLFDMTFLTNQNKKTKLLVVKPEKNLKTVPIGEDSQLNLFCSNLSNQLIKKNIKVKQSHFEKNYLIGLYSNQIKGLSNYQNEKQFKQMKLDKINQALMSKVYSLILATEPQSLEKQEKIVNWNEMTKLYNINDSFHQVLKFIDFTNQLNKDNTLEMTKQKNSLIRFLNSTKNQINWNQLIQKDIDLYVSPLYLNKIKIDSDLQNIDSQLSELKLQTNKVNKKTTNFNNLKEKNLGFSKKQTLIKTVPSKLKNLVKKVIGQDPNYLTKTYLKQKTLIETNQIKAIDKLNINNWVVPLSNTNQTYLTHLNHFLKNEIASPLRQPFLSKYLEDKTKRNFKKSHFHLLLDFNKKSCHFRNYPGSLAFNQKDLLPQESNLSIKQLLSQNTNTEQKNLVKKINGDVFVPQSVFSKRKMSGYLFPDSSQTELAKHLKNYKFDQGLKNQPTTIQINGPLLSDKFLTSLNYFDLSLLNQNLTKINLTNQKLSSVSQIGQTDTLQIEPIKLNLENLRKNPTSTTKSFFFGAKPIQKLKDKQSWLDFKTSAFSILKFNDIPVEYTGSTLGMEKKTKNNHPLLTSKTDSSLKPSKYASVIKQIRENTLEVSSFPIRYKTHFNYTKSRQFLLSKNEQPFVNPLSIDQQPEKQNPFNQKVSKQSSGLSKVTGTKAFATDLYEPLSFKTWAILSQISFIFIVSKLILICQKEYDEEFRYYVNEFLSETEKSFLNFEEKENYRVINQIHKKFSDLVGGRFLLSEFGEVILLLRKSRQFSSHLSIPQPKILIQSQTLKLHTQQRSQSLNSTNSAQELKFETIIPKGFLLVGPPGTGKTLLVQALAGESRVPVIIEGGKKLTKNTKQVGSEKLKDLFQVAKEKSPCILFLDEIDSIGKRRNDILVTENEAENKTPKFFNFIYTSEQSQNQVQNSFKHFSIFDPSNSELVNPILKNKFNNVSMKKTDSFNESPDIFMGGNENQKLNRLKNQIQNQNISTNKQTSQDLLMLTQLLCELDGVKQRQEIIVIGATNRPATLDPALIRPGRFGKVVYLDLPGKQKRFELLKFYSKLGTEEEMNWDYFANQTAGLSAAHLEAAMNRSALKAISKSLMIHSERPALLKPKNKFNEKKFLLPKLTKNKIESFSEDKILTKKSIHWKKESAKNLSFKLTKTKKLKQSHLIKPQHSFETIEYGIQTISTMTTHFEASFQKGKEFNEKILKNQMIDLNQLEKFQKEKLQLKFVPDLNKKILTQRKQFYKKHKNDLRILALMSKLTFDETSFIFSKNLNKEKLIVNNNNDVIMTDLKTNSKATFLKTLMTKQLNLQFNLIVFNRYLSRLVKNYDFGWHLLSQSTCLIKNSLFLQKKNFVNQKIPHSLNLITYDLTKAMTQKTILKTFKWKTRSFSNQKNLFGDCLFINRSAYYLSGKALLFSTLNQKMFHQQPMSLWAFDKQAEQSQKQLDISYLSKQLLTKLQFENYLLSVIAGKSAEILLLINCQSRNESDIGSFELKKLGLLLHLMVENHLFYSPLSFLSRTQVNISCLNNQNQIQQKDELNFLNQLTKLDEITSQNQTLLPGQQMTRYNQLAWSDQPWWQLTSVKKLSLIDKNYGQWYRLFLSEDQQNNRNIEWVAPDKYYQNQTNNYTLSTFDNSFKDQTNDQTKKSLTDTYLKTEQLGLNKQFIFKFNQFSKINWNSIQLLETNDLVSKLLFEAFNKSFNLLEQNRELLDYLSYTLICQENLRDFEIKDYQRRFFKTL</sequence>
<dbReference type="PANTHER" id="PTHR23076">
    <property type="entry name" value="METALLOPROTEASE M41 FTSH"/>
    <property type="match status" value="1"/>
</dbReference>
<dbReference type="InterPro" id="IPR027417">
    <property type="entry name" value="P-loop_NTPase"/>
</dbReference>
<dbReference type="Gene3D" id="3.40.50.300">
    <property type="entry name" value="P-loop containing nucleotide triphosphate hydrolases"/>
    <property type="match status" value="2"/>
</dbReference>
<dbReference type="InterPro" id="IPR003959">
    <property type="entry name" value="ATPase_AAA_core"/>
</dbReference>
<proteinExistence type="predicted"/>
<dbReference type="RefSeq" id="YP_009367484.1">
    <property type="nucleotide sequence ID" value="NC_034710.1"/>
</dbReference>
<gene>
    <name evidence="2" type="primary">ftsH</name>
</gene>